<dbReference type="GO" id="GO:0009252">
    <property type="term" value="P:peptidoglycan biosynthetic process"/>
    <property type="evidence" value="ECO:0007669"/>
    <property type="project" value="UniProtKB-UniRule"/>
</dbReference>
<name>A0A081B9V0_9HYPH</name>
<comment type="function">
    <text evidence="11">Peptidoglycan polymerase that is essential for cell wall elongation.</text>
</comment>
<feature type="transmembrane region" description="Helical" evidence="11">
    <location>
        <begin position="86"/>
        <end position="107"/>
    </location>
</feature>
<dbReference type="HAMAP" id="MF_02079">
    <property type="entry name" value="PGT_RodA"/>
    <property type="match status" value="1"/>
</dbReference>
<evidence type="ECO:0000313" key="12">
    <source>
        <dbReference type="EMBL" id="GAK44818.1"/>
    </source>
</evidence>
<dbReference type="GO" id="GO:0008955">
    <property type="term" value="F:peptidoglycan glycosyltransferase activity"/>
    <property type="evidence" value="ECO:0007669"/>
    <property type="project" value="UniProtKB-UniRule"/>
</dbReference>
<evidence type="ECO:0000256" key="9">
    <source>
        <dbReference type="ARBA" id="ARBA00023136"/>
    </source>
</evidence>
<keyword evidence="6 11" id="KW-0133">Cell shape</keyword>
<dbReference type="GO" id="GO:0051301">
    <property type="term" value="P:cell division"/>
    <property type="evidence" value="ECO:0007669"/>
    <property type="project" value="InterPro"/>
</dbReference>
<evidence type="ECO:0000256" key="3">
    <source>
        <dbReference type="ARBA" id="ARBA00022676"/>
    </source>
</evidence>
<gene>
    <name evidence="11" type="primary">mrdB</name>
    <name evidence="11" type="synonym">rodA</name>
    <name evidence="12" type="ORF">M2A_1317</name>
</gene>
<dbReference type="GO" id="GO:0071555">
    <property type="term" value="P:cell wall organization"/>
    <property type="evidence" value="ECO:0007669"/>
    <property type="project" value="UniProtKB-KW"/>
</dbReference>
<keyword evidence="4 11" id="KW-0808">Transferase</keyword>
<comment type="similarity">
    <text evidence="11">Belongs to the SEDS family. MrdB/RodA subfamily.</text>
</comment>
<keyword evidence="2 11" id="KW-1003">Cell membrane</keyword>
<evidence type="ECO:0000256" key="2">
    <source>
        <dbReference type="ARBA" id="ARBA00022475"/>
    </source>
</evidence>
<evidence type="ECO:0000256" key="8">
    <source>
        <dbReference type="ARBA" id="ARBA00022989"/>
    </source>
</evidence>
<dbReference type="NCBIfam" id="TIGR02210">
    <property type="entry name" value="rodA_shape"/>
    <property type="match status" value="1"/>
</dbReference>
<evidence type="ECO:0000313" key="13">
    <source>
        <dbReference type="Proteomes" id="UP000028702"/>
    </source>
</evidence>
<comment type="subcellular location">
    <subcellularLocation>
        <location evidence="11">Cell inner membrane</location>
        <topology evidence="11">Multi-pass membrane protein</topology>
    </subcellularLocation>
    <subcellularLocation>
        <location evidence="1">Membrane</location>
        <topology evidence="1">Multi-pass membrane protein</topology>
    </subcellularLocation>
</comment>
<keyword evidence="11" id="KW-0997">Cell inner membrane</keyword>
<feature type="transmembrane region" description="Helical" evidence="11">
    <location>
        <begin position="58"/>
        <end position="80"/>
    </location>
</feature>
<dbReference type="RefSeq" id="WP_045444718.1">
    <property type="nucleotide sequence ID" value="NZ_BBIO01000005.1"/>
</dbReference>
<feature type="transmembrane region" description="Helical" evidence="11">
    <location>
        <begin position="281"/>
        <end position="302"/>
    </location>
</feature>
<dbReference type="PANTHER" id="PTHR30474:SF1">
    <property type="entry name" value="PEPTIDOGLYCAN GLYCOSYLTRANSFERASE MRDB"/>
    <property type="match status" value="1"/>
</dbReference>
<reference evidence="12 13" key="1">
    <citation type="submission" date="2014-07" db="EMBL/GenBank/DDBJ databases">
        <title>Tepidicaulis marinum gen. nov., sp. nov., a novel marine bacterium denitrifying nitrate to nitrous oxide strictly under microaerobic conditions.</title>
        <authorList>
            <person name="Takeuchi M."/>
            <person name="Yamagishi T."/>
            <person name="Kamagata Y."/>
            <person name="Oshima K."/>
            <person name="Hattori M."/>
            <person name="Katayama T."/>
            <person name="Hanada S."/>
            <person name="Tamaki H."/>
            <person name="Marumo K."/>
            <person name="Maeda H."/>
            <person name="Nedachi M."/>
            <person name="Iwasaki W."/>
            <person name="Suwa Y."/>
            <person name="Sakata S."/>
        </authorList>
    </citation>
    <scope>NUCLEOTIDE SEQUENCE [LARGE SCALE GENOMIC DNA]</scope>
    <source>
        <strain evidence="12 13">MA2</strain>
    </source>
</reference>
<keyword evidence="10 11" id="KW-0961">Cell wall biogenesis/degradation</keyword>
<comment type="catalytic activity">
    <reaction evidence="11">
        <text>[GlcNAc-(1-&gt;4)-Mur2Ac(oyl-L-Ala-gamma-D-Glu-L-Lys-D-Ala-D-Ala)](n)-di-trans,octa-cis-undecaprenyl diphosphate + beta-D-GlcNAc-(1-&gt;4)-Mur2Ac(oyl-L-Ala-gamma-D-Glu-L-Lys-D-Ala-D-Ala)-di-trans,octa-cis-undecaprenyl diphosphate = [GlcNAc-(1-&gt;4)-Mur2Ac(oyl-L-Ala-gamma-D-Glu-L-Lys-D-Ala-D-Ala)](n+1)-di-trans,octa-cis-undecaprenyl diphosphate + di-trans,octa-cis-undecaprenyl diphosphate + H(+)</text>
        <dbReference type="Rhea" id="RHEA:23708"/>
        <dbReference type="Rhea" id="RHEA-COMP:9602"/>
        <dbReference type="Rhea" id="RHEA-COMP:9603"/>
        <dbReference type="ChEBI" id="CHEBI:15378"/>
        <dbReference type="ChEBI" id="CHEBI:58405"/>
        <dbReference type="ChEBI" id="CHEBI:60033"/>
        <dbReference type="ChEBI" id="CHEBI:78435"/>
        <dbReference type="EC" id="2.4.99.28"/>
    </reaction>
</comment>
<dbReference type="InterPro" id="IPR001182">
    <property type="entry name" value="FtsW/RodA"/>
</dbReference>
<feature type="transmembrane region" description="Helical" evidence="11">
    <location>
        <begin position="147"/>
        <end position="164"/>
    </location>
</feature>
<evidence type="ECO:0000256" key="1">
    <source>
        <dbReference type="ARBA" id="ARBA00004141"/>
    </source>
</evidence>
<accession>A0A081B9V0</accession>
<dbReference type="EMBL" id="BBIO01000005">
    <property type="protein sequence ID" value="GAK44818.1"/>
    <property type="molecule type" value="Genomic_DNA"/>
</dbReference>
<keyword evidence="8 11" id="KW-1133">Transmembrane helix</keyword>
<evidence type="ECO:0000256" key="4">
    <source>
        <dbReference type="ARBA" id="ARBA00022679"/>
    </source>
</evidence>
<dbReference type="Proteomes" id="UP000028702">
    <property type="component" value="Unassembled WGS sequence"/>
</dbReference>
<evidence type="ECO:0000256" key="6">
    <source>
        <dbReference type="ARBA" id="ARBA00022960"/>
    </source>
</evidence>
<comment type="caution">
    <text evidence="12">The sequence shown here is derived from an EMBL/GenBank/DDBJ whole genome shotgun (WGS) entry which is preliminary data.</text>
</comment>
<evidence type="ECO:0000256" key="10">
    <source>
        <dbReference type="ARBA" id="ARBA00023316"/>
    </source>
</evidence>
<dbReference type="AlphaFoldDB" id="A0A081B9V0"/>
<feature type="transmembrane region" description="Helical" evidence="11">
    <location>
        <begin position="170"/>
        <end position="186"/>
    </location>
</feature>
<feature type="transmembrane region" description="Helical" evidence="11">
    <location>
        <begin position="193"/>
        <end position="212"/>
    </location>
</feature>
<keyword evidence="13" id="KW-1185">Reference proteome</keyword>
<evidence type="ECO:0000256" key="5">
    <source>
        <dbReference type="ARBA" id="ARBA00022692"/>
    </source>
</evidence>
<feature type="transmembrane region" description="Helical" evidence="11">
    <location>
        <begin position="25"/>
        <end position="46"/>
    </location>
</feature>
<dbReference type="PANTHER" id="PTHR30474">
    <property type="entry name" value="CELL CYCLE PROTEIN"/>
    <property type="match status" value="1"/>
</dbReference>
<sequence>MVDAFFSSGGGRDLSLKDKFLEFNWGFLLLLFAISSMGFAMLYSVADGSFDPWASRQMVRFAIGIVILFVAAFVDIRLWMNLAYPAYAGALVLLVAVEFIGFAGMGAQRWINLGIVQLQPSELMKITLILALARYFHGLTHEEVSRLRNLFVPAVLLGAPVALVLKQPDLGTAVLLGAVGVALLFLAGLAWRYFIIAGVGALAALPIAWNMLHDYQKRRVFTFLDPESDPLGAGYHILQSKIALGSGGLFGKGFMEGTQAHLNFLPEKHTDFIFTMLAEELGLAGGIALLGLYMMVLFFGISVSLQTRNQFGRLIAMGVTINFFLYICINVAMVMGLLPVVGVPLPLVSYGGTAMLTLMFGFGLLMSVYIHRNMEITRNPSAFW</sequence>
<dbReference type="EC" id="2.4.99.28" evidence="11"/>
<dbReference type="InterPro" id="IPR011923">
    <property type="entry name" value="RodA/MrdB"/>
</dbReference>
<dbReference type="Pfam" id="PF01098">
    <property type="entry name" value="FTSW_RODA_SPOVE"/>
    <property type="match status" value="1"/>
</dbReference>
<dbReference type="UniPathway" id="UPA00219"/>
<dbReference type="GO" id="GO:0008360">
    <property type="term" value="P:regulation of cell shape"/>
    <property type="evidence" value="ECO:0007669"/>
    <property type="project" value="UniProtKB-KW"/>
</dbReference>
<feature type="transmembrane region" description="Helical" evidence="11">
    <location>
        <begin position="347"/>
        <end position="370"/>
    </location>
</feature>
<dbReference type="PROSITE" id="PS00428">
    <property type="entry name" value="FTSW_RODA_SPOVE"/>
    <property type="match status" value="1"/>
</dbReference>
<dbReference type="GO" id="GO:0005886">
    <property type="term" value="C:plasma membrane"/>
    <property type="evidence" value="ECO:0007669"/>
    <property type="project" value="UniProtKB-SubCell"/>
</dbReference>
<comment type="pathway">
    <text evidence="11">Cell wall biogenesis; peptidoglycan biosynthesis.</text>
</comment>
<organism evidence="12 13">
    <name type="scientific">Tepidicaulis marinus</name>
    <dbReference type="NCBI Taxonomy" id="1333998"/>
    <lineage>
        <taxon>Bacteria</taxon>
        <taxon>Pseudomonadati</taxon>
        <taxon>Pseudomonadota</taxon>
        <taxon>Alphaproteobacteria</taxon>
        <taxon>Hyphomicrobiales</taxon>
        <taxon>Parvibaculaceae</taxon>
        <taxon>Tepidicaulis</taxon>
    </lineage>
</organism>
<protein>
    <recommendedName>
        <fullName evidence="11">Peptidoglycan glycosyltransferase MrdB</fullName>
        <shortName evidence="11">PGT</shortName>
        <ecNumber evidence="11">2.4.99.28</ecNumber>
    </recommendedName>
    <alternativeName>
        <fullName evidence="11">Cell elongation protein RodA</fullName>
    </alternativeName>
    <alternativeName>
        <fullName evidence="11">Cell wall polymerase</fullName>
    </alternativeName>
    <alternativeName>
        <fullName evidence="11">Peptidoglycan polymerase</fullName>
        <shortName evidence="11">PG polymerase</shortName>
    </alternativeName>
</protein>
<evidence type="ECO:0000256" key="7">
    <source>
        <dbReference type="ARBA" id="ARBA00022984"/>
    </source>
</evidence>
<proteinExistence type="inferred from homology"/>
<dbReference type="eggNOG" id="COG0772">
    <property type="taxonomic scope" value="Bacteria"/>
</dbReference>
<keyword evidence="9 11" id="KW-0472">Membrane</keyword>
<feature type="transmembrane region" description="Helical" evidence="11">
    <location>
        <begin position="314"/>
        <end position="341"/>
    </location>
</feature>
<dbReference type="InterPro" id="IPR018365">
    <property type="entry name" value="Cell_cycle_FtsW-rel_CS"/>
</dbReference>
<keyword evidence="3 11" id="KW-0328">Glycosyltransferase</keyword>
<keyword evidence="7 11" id="KW-0573">Peptidoglycan synthesis</keyword>
<evidence type="ECO:0000256" key="11">
    <source>
        <dbReference type="HAMAP-Rule" id="MF_02079"/>
    </source>
</evidence>
<dbReference type="GO" id="GO:0032153">
    <property type="term" value="C:cell division site"/>
    <property type="evidence" value="ECO:0007669"/>
    <property type="project" value="TreeGrafter"/>
</dbReference>
<keyword evidence="5 11" id="KW-0812">Transmembrane</keyword>
<dbReference type="GO" id="GO:0015648">
    <property type="term" value="F:lipid-linked peptidoglycan transporter activity"/>
    <property type="evidence" value="ECO:0007669"/>
    <property type="project" value="TreeGrafter"/>
</dbReference>
<dbReference type="STRING" id="1333998.M2A_1317"/>